<reference evidence="2" key="1">
    <citation type="submission" date="2020-12" db="EMBL/GenBank/DDBJ databases">
        <title>Genome public.</title>
        <authorList>
            <person name="Sun Q."/>
        </authorList>
    </citation>
    <scope>NUCLEOTIDE SEQUENCE</scope>
    <source>
        <strain evidence="2">CCM 8863</strain>
    </source>
</reference>
<protein>
    <submittedName>
        <fullName evidence="2">Uncharacterized protein</fullName>
    </submittedName>
</protein>
<gene>
    <name evidence="2" type="ORF">JDV75_01450</name>
</gene>
<comment type="caution">
    <text evidence="2">The sequence shown here is derived from an EMBL/GenBank/DDBJ whole genome shotgun (WGS) entry which is preliminary data.</text>
</comment>
<feature type="region of interest" description="Disordered" evidence="1">
    <location>
        <begin position="1"/>
        <end position="25"/>
    </location>
</feature>
<dbReference type="RefSeq" id="WP_198737473.1">
    <property type="nucleotide sequence ID" value="NZ_JAEIOS010000009.1"/>
</dbReference>
<sequence length="124" mass="14272">MELKEQVRGKEMEHREEQSFGDFSRDLRRDSEEALRIVERGFGRDVGLEDNGITVAEDEDLGGAIADLQDTLRRKQAERRAQQQAQQEASRRRVAQQRVHRPVQTYSPGIGAEKQQTTDEGMEF</sequence>
<feature type="region of interest" description="Disordered" evidence="1">
    <location>
        <begin position="73"/>
        <end position="124"/>
    </location>
</feature>
<keyword evidence="3" id="KW-1185">Reference proteome</keyword>
<dbReference type="Proteomes" id="UP000645966">
    <property type="component" value="Unassembled WGS sequence"/>
</dbReference>
<organism evidence="2 3">
    <name type="scientific">Corynebacterium meridianum</name>
    <dbReference type="NCBI Taxonomy" id="2765363"/>
    <lineage>
        <taxon>Bacteria</taxon>
        <taxon>Bacillati</taxon>
        <taxon>Actinomycetota</taxon>
        <taxon>Actinomycetes</taxon>
        <taxon>Mycobacteriales</taxon>
        <taxon>Corynebacteriaceae</taxon>
        <taxon>Corynebacterium</taxon>
    </lineage>
</organism>
<dbReference type="EMBL" id="JAEIOS010000009">
    <property type="protein sequence ID" value="MBI8988433.1"/>
    <property type="molecule type" value="Genomic_DNA"/>
</dbReference>
<evidence type="ECO:0000256" key="1">
    <source>
        <dbReference type="SAM" id="MobiDB-lite"/>
    </source>
</evidence>
<evidence type="ECO:0000313" key="2">
    <source>
        <dbReference type="EMBL" id="MBI8988433.1"/>
    </source>
</evidence>
<dbReference type="AlphaFoldDB" id="A0A934M9V0"/>
<proteinExistence type="predicted"/>
<evidence type="ECO:0000313" key="3">
    <source>
        <dbReference type="Proteomes" id="UP000645966"/>
    </source>
</evidence>
<name>A0A934M9V0_9CORY</name>
<feature type="compositionally biased region" description="Basic residues" evidence="1">
    <location>
        <begin position="92"/>
        <end position="101"/>
    </location>
</feature>
<feature type="compositionally biased region" description="Polar residues" evidence="1">
    <location>
        <begin position="114"/>
        <end position="124"/>
    </location>
</feature>
<accession>A0A934M9V0</accession>